<feature type="region of interest" description="Disordered" evidence="1">
    <location>
        <begin position="35"/>
        <end position="59"/>
    </location>
</feature>
<evidence type="ECO:0000256" key="1">
    <source>
        <dbReference type="SAM" id="MobiDB-lite"/>
    </source>
</evidence>
<sequence>MPVCSCLMEPASTMFADIDEDIDDGSEKIGMDVFETDTDSGIEDVDNDDTDGKAYDCKD</sequence>
<feature type="non-terminal residue" evidence="2">
    <location>
        <position position="59"/>
    </location>
</feature>
<name>A0A0B6Z0G7_9EUPU</name>
<protein>
    <submittedName>
        <fullName evidence="2">Uncharacterized protein</fullName>
    </submittedName>
</protein>
<reference evidence="2" key="1">
    <citation type="submission" date="2014-12" db="EMBL/GenBank/DDBJ databases">
        <title>Insight into the proteome of Arion vulgaris.</title>
        <authorList>
            <person name="Aradska J."/>
            <person name="Bulat T."/>
            <person name="Smidak R."/>
            <person name="Sarate P."/>
            <person name="Gangsoo J."/>
            <person name="Sialana F."/>
            <person name="Bilban M."/>
            <person name="Lubec G."/>
        </authorList>
    </citation>
    <scope>NUCLEOTIDE SEQUENCE</scope>
    <source>
        <tissue evidence="2">Skin</tissue>
    </source>
</reference>
<evidence type="ECO:0000313" key="2">
    <source>
        <dbReference type="EMBL" id="CEK61983.1"/>
    </source>
</evidence>
<organism evidence="2">
    <name type="scientific">Arion vulgaris</name>
    <dbReference type="NCBI Taxonomy" id="1028688"/>
    <lineage>
        <taxon>Eukaryota</taxon>
        <taxon>Metazoa</taxon>
        <taxon>Spiralia</taxon>
        <taxon>Lophotrochozoa</taxon>
        <taxon>Mollusca</taxon>
        <taxon>Gastropoda</taxon>
        <taxon>Heterobranchia</taxon>
        <taxon>Euthyneura</taxon>
        <taxon>Panpulmonata</taxon>
        <taxon>Eupulmonata</taxon>
        <taxon>Stylommatophora</taxon>
        <taxon>Helicina</taxon>
        <taxon>Arionoidea</taxon>
        <taxon>Arionidae</taxon>
        <taxon>Arion</taxon>
    </lineage>
</organism>
<feature type="compositionally biased region" description="Basic and acidic residues" evidence="1">
    <location>
        <begin position="50"/>
        <end position="59"/>
    </location>
</feature>
<dbReference type="AlphaFoldDB" id="A0A0B6Z0G7"/>
<dbReference type="EMBL" id="HACG01015118">
    <property type="protein sequence ID" value="CEK61983.1"/>
    <property type="molecule type" value="Transcribed_RNA"/>
</dbReference>
<accession>A0A0B6Z0G7</accession>
<gene>
    <name evidence="2" type="primary">ORF43849</name>
</gene>
<feature type="compositionally biased region" description="Acidic residues" evidence="1">
    <location>
        <begin position="35"/>
        <end position="49"/>
    </location>
</feature>
<proteinExistence type="predicted"/>